<sequence length="424" mass="48515">MKFKDLRVEDLKKELNKLELSSTGNKAELQKRLLDEFERRGMNIDTYEFDSKDEVDLSEMGESNGGEVSSVAARGDDFREMLAKMFEENFRRFEENSRITNEKLEYITEVIGRRMETVEVQIKELDKKVQSVDEKFLSHDHRVTNLEKKISELEIKGGPVRVPDNTLKIKPPVFDGSTPFNVFKLQFETVASRNSWNDSDKAVALLLALKGSAADVIQSIPVASRNNYEDVIAALERKYGGEHKRNIYLMELRGRVQRANETLLDFAADVERLVLMTYPGEDHPLLDRMKIETFVNGIRDPEIKYATYASPKASFSETVSFALAQETARIVVKPQTHKIRQLETEGCEPKSLVNSIEDAMRRVIEETKLVGMTKPRVRCYNCDKAGHIVRECRAKRKRSRSSSPPPTKDGRRMAQQSTNESQLN</sequence>
<dbReference type="InterPro" id="IPR001878">
    <property type="entry name" value="Znf_CCHC"/>
</dbReference>
<keyword evidence="2" id="KW-0175">Coiled coil</keyword>
<feature type="domain" description="SAP" evidence="5">
    <location>
        <begin position="3"/>
        <end position="37"/>
    </location>
</feature>
<dbReference type="GeneID" id="131804962"/>
<keyword evidence="1" id="KW-0863">Zinc-finger</keyword>
<feature type="region of interest" description="Disordered" evidence="3">
    <location>
        <begin position="393"/>
        <end position="424"/>
    </location>
</feature>
<dbReference type="InterPro" id="IPR003034">
    <property type="entry name" value="SAP_dom"/>
</dbReference>
<dbReference type="InterPro" id="IPR036875">
    <property type="entry name" value="Znf_CCHC_sf"/>
</dbReference>
<evidence type="ECO:0000256" key="2">
    <source>
        <dbReference type="SAM" id="Coils"/>
    </source>
</evidence>
<accession>A0ABM3VEF7</accession>
<dbReference type="SMART" id="SM00343">
    <property type="entry name" value="ZnF_C2HC"/>
    <property type="match status" value="1"/>
</dbReference>
<dbReference type="PANTHER" id="PTHR45823">
    <property type="entry name" value="T-SNARE COILED-COIL HOMOLOGY DOMAIN-CONTAINING PROTEIN"/>
    <property type="match status" value="1"/>
</dbReference>
<dbReference type="Pfam" id="PF03564">
    <property type="entry name" value="DUF1759"/>
    <property type="match status" value="1"/>
</dbReference>
<dbReference type="Proteomes" id="UP001652621">
    <property type="component" value="Unplaced"/>
</dbReference>
<feature type="compositionally biased region" description="Polar residues" evidence="3">
    <location>
        <begin position="414"/>
        <end position="424"/>
    </location>
</feature>
<dbReference type="Gene3D" id="1.10.720.30">
    <property type="entry name" value="SAP domain"/>
    <property type="match status" value="1"/>
</dbReference>
<dbReference type="Gene3D" id="4.10.60.10">
    <property type="entry name" value="Zinc finger, CCHC-type"/>
    <property type="match status" value="1"/>
</dbReference>
<evidence type="ECO:0000313" key="6">
    <source>
        <dbReference type="Proteomes" id="UP001652621"/>
    </source>
</evidence>
<reference evidence="7" key="1">
    <citation type="submission" date="2025-08" db="UniProtKB">
        <authorList>
            <consortium name="RefSeq"/>
        </authorList>
    </citation>
    <scope>IDENTIFICATION</scope>
    <source>
        <strain evidence="7">Aabys</strain>
        <tissue evidence="7">Whole body</tissue>
    </source>
</reference>
<dbReference type="Gene3D" id="1.20.5.170">
    <property type="match status" value="1"/>
</dbReference>
<evidence type="ECO:0000259" key="4">
    <source>
        <dbReference type="PROSITE" id="PS50158"/>
    </source>
</evidence>
<dbReference type="InterPro" id="IPR005312">
    <property type="entry name" value="DUF1759"/>
</dbReference>
<gene>
    <name evidence="7" type="primary">LOC131804962</name>
</gene>
<dbReference type="PANTHER" id="PTHR45823:SF1">
    <property type="entry name" value="T-SNARE COILED-COIL HOMOLOGY DOMAIN-CONTAINING PROTEIN"/>
    <property type="match status" value="1"/>
</dbReference>
<evidence type="ECO:0000259" key="5">
    <source>
        <dbReference type="PROSITE" id="PS50800"/>
    </source>
</evidence>
<dbReference type="InterPro" id="IPR036361">
    <property type="entry name" value="SAP_dom_sf"/>
</dbReference>
<evidence type="ECO:0000256" key="3">
    <source>
        <dbReference type="SAM" id="MobiDB-lite"/>
    </source>
</evidence>
<keyword evidence="1" id="KW-0479">Metal-binding</keyword>
<keyword evidence="6" id="KW-1185">Reference proteome</keyword>
<proteinExistence type="predicted"/>
<name>A0ABM3VEF7_MUSDO</name>
<dbReference type="Pfam" id="PF00098">
    <property type="entry name" value="zf-CCHC"/>
    <property type="match status" value="1"/>
</dbReference>
<dbReference type="SUPFAM" id="SSF68906">
    <property type="entry name" value="SAP domain"/>
    <property type="match status" value="1"/>
</dbReference>
<dbReference type="SUPFAM" id="SSF57756">
    <property type="entry name" value="Retrovirus zinc finger-like domains"/>
    <property type="match status" value="1"/>
</dbReference>
<protein>
    <submittedName>
        <fullName evidence="7">Uncharacterized protein LOC131804962</fullName>
    </submittedName>
</protein>
<dbReference type="PROSITE" id="PS50800">
    <property type="entry name" value="SAP"/>
    <property type="match status" value="1"/>
</dbReference>
<dbReference type="PROSITE" id="PS50158">
    <property type="entry name" value="ZF_CCHC"/>
    <property type="match status" value="1"/>
</dbReference>
<evidence type="ECO:0000256" key="1">
    <source>
        <dbReference type="PROSITE-ProRule" id="PRU00047"/>
    </source>
</evidence>
<dbReference type="RefSeq" id="XP_058984180.1">
    <property type="nucleotide sequence ID" value="XM_059128197.1"/>
</dbReference>
<keyword evidence="1" id="KW-0862">Zinc</keyword>
<feature type="domain" description="CCHC-type" evidence="4">
    <location>
        <begin position="378"/>
        <end position="393"/>
    </location>
</feature>
<dbReference type="Pfam" id="PF02037">
    <property type="entry name" value="SAP"/>
    <property type="match status" value="1"/>
</dbReference>
<evidence type="ECO:0000313" key="7">
    <source>
        <dbReference type="RefSeq" id="XP_058984180.1"/>
    </source>
</evidence>
<dbReference type="SMART" id="SM00513">
    <property type="entry name" value="SAP"/>
    <property type="match status" value="1"/>
</dbReference>
<organism evidence="6 7">
    <name type="scientific">Musca domestica</name>
    <name type="common">House fly</name>
    <dbReference type="NCBI Taxonomy" id="7370"/>
    <lineage>
        <taxon>Eukaryota</taxon>
        <taxon>Metazoa</taxon>
        <taxon>Ecdysozoa</taxon>
        <taxon>Arthropoda</taxon>
        <taxon>Hexapoda</taxon>
        <taxon>Insecta</taxon>
        <taxon>Pterygota</taxon>
        <taxon>Neoptera</taxon>
        <taxon>Endopterygota</taxon>
        <taxon>Diptera</taxon>
        <taxon>Brachycera</taxon>
        <taxon>Muscomorpha</taxon>
        <taxon>Muscoidea</taxon>
        <taxon>Muscidae</taxon>
        <taxon>Musca</taxon>
    </lineage>
</organism>
<feature type="coiled-coil region" evidence="2">
    <location>
        <begin position="1"/>
        <end position="28"/>
    </location>
</feature>